<dbReference type="GO" id="GO:0020037">
    <property type="term" value="F:heme binding"/>
    <property type="evidence" value="ECO:0007669"/>
    <property type="project" value="InterPro"/>
</dbReference>
<dbReference type="Gene3D" id="1.10.640.10">
    <property type="entry name" value="Haem peroxidase domain superfamily, animal type"/>
    <property type="match status" value="1"/>
</dbReference>
<dbReference type="InterPro" id="IPR010255">
    <property type="entry name" value="Haem_peroxidase_sf"/>
</dbReference>
<name>A0A5C6AJW4_9BACT</name>
<comment type="caution">
    <text evidence="5">The sequence shown here is derived from an EMBL/GenBank/DDBJ whole genome shotgun (WGS) entry which is preliminary data.</text>
</comment>
<evidence type="ECO:0000256" key="1">
    <source>
        <dbReference type="ARBA" id="ARBA00004613"/>
    </source>
</evidence>
<accession>A0A5C6AJW4</accession>
<dbReference type="PROSITE" id="PS50292">
    <property type="entry name" value="PEROXIDASE_3"/>
    <property type="match status" value="1"/>
</dbReference>
<dbReference type="Pfam" id="PF03098">
    <property type="entry name" value="An_peroxidase"/>
    <property type="match status" value="1"/>
</dbReference>
<dbReference type="PANTHER" id="PTHR11475:SF4">
    <property type="entry name" value="CHORION PEROXIDASE"/>
    <property type="match status" value="1"/>
</dbReference>
<dbReference type="GO" id="GO:0005576">
    <property type="term" value="C:extracellular region"/>
    <property type="evidence" value="ECO:0007669"/>
    <property type="project" value="UniProtKB-SubCell"/>
</dbReference>
<dbReference type="PANTHER" id="PTHR11475">
    <property type="entry name" value="OXIDASE/PEROXIDASE"/>
    <property type="match status" value="1"/>
</dbReference>
<evidence type="ECO:0000313" key="5">
    <source>
        <dbReference type="EMBL" id="TWT99538.1"/>
    </source>
</evidence>
<dbReference type="GO" id="GO:0006979">
    <property type="term" value="P:response to oxidative stress"/>
    <property type="evidence" value="ECO:0007669"/>
    <property type="project" value="InterPro"/>
</dbReference>
<dbReference type="AlphaFoldDB" id="A0A5C6AJW4"/>
<feature type="signal peptide" evidence="4">
    <location>
        <begin position="1"/>
        <end position="19"/>
    </location>
</feature>
<evidence type="ECO:0000313" key="6">
    <source>
        <dbReference type="Proteomes" id="UP000317421"/>
    </source>
</evidence>
<evidence type="ECO:0000256" key="3">
    <source>
        <dbReference type="ARBA" id="ARBA00023180"/>
    </source>
</evidence>
<dbReference type="PROSITE" id="PS00018">
    <property type="entry name" value="EF_HAND_1"/>
    <property type="match status" value="1"/>
</dbReference>
<gene>
    <name evidence="5" type="ORF">Pla108_04810</name>
</gene>
<dbReference type="RefSeq" id="WP_146442413.1">
    <property type="nucleotide sequence ID" value="NZ_SJPR01000001.1"/>
</dbReference>
<sequence precursor="true">MLARFGCCVLAFATSAVLAEDRSFDGTGNNVNVPLRGSAGTGLIRFGYGAEFLNSGGAMITDDQRANARDISNAVFSQSSDVKSLRGLSDYAWAWGQFVTHDIELIKTSAGPEVNGAAPIAVNDPTDPLAPGPIPFTRADSLPSGGRGGGRTPINYTSSYLDGSVVYGADAARAAALRGAGGKLLLDANGLLPRNSAGLEVENNGPLPSTSMFLAGDIRANENPLLTSLQTVFAREHNRLVDAIGVQQPSLDDEGRYQLARKLVGAELQAITYREFLPSLIGGGRSTEVLGTHLYTGVDASVTNAFANAAFRLGHSQVSSNLALIDDTGAASALPLRNAFHNPTLIDGDPTLVDDLLRGAAKQRSEEIDTLVVDDLRNALFGPPGAGGLDLAAINIQRGRDAGLPNYRTLRANHQAGVLQSFADITSDPLLAATLSDLYEGNLGNLDAWVGGLAEDHVAGASVGPLFYAVIDSQFERLRKGDRLFYNGAAAGLYFDGVLDPMIAELVDLDAVTLADIIEANTAVTGLQENLFYVPGFTDYAEGDFNGDGRIDAADYTVLRDAGMAGDAMALFREHYGFNVGQFPNSGSSAGQRAIPEPTTLVAAMAALLLAAAKQRR</sequence>
<dbReference type="OrthoDB" id="9765610at2"/>
<keyword evidence="6" id="KW-1185">Reference proteome</keyword>
<dbReference type="SUPFAM" id="SSF48113">
    <property type="entry name" value="Heme-dependent peroxidases"/>
    <property type="match status" value="1"/>
</dbReference>
<feature type="chain" id="PRO_5022842235" evidence="4">
    <location>
        <begin position="20"/>
        <end position="617"/>
    </location>
</feature>
<dbReference type="InterPro" id="IPR019791">
    <property type="entry name" value="Haem_peroxidase_animal"/>
</dbReference>
<organism evidence="5 6">
    <name type="scientific">Botrimarina colliarenosi</name>
    <dbReference type="NCBI Taxonomy" id="2528001"/>
    <lineage>
        <taxon>Bacteria</taxon>
        <taxon>Pseudomonadati</taxon>
        <taxon>Planctomycetota</taxon>
        <taxon>Planctomycetia</taxon>
        <taxon>Pirellulales</taxon>
        <taxon>Lacipirellulaceae</taxon>
        <taxon>Botrimarina</taxon>
    </lineage>
</organism>
<keyword evidence="4" id="KW-0732">Signal</keyword>
<keyword evidence="5" id="KW-0575">Peroxidase</keyword>
<evidence type="ECO:0000256" key="2">
    <source>
        <dbReference type="ARBA" id="ARBA00022525"/>
    </source>
</evidence>
<dbReference type="PRINTS" id="PR00457">
    <property type="entry name" value="ANPEROXIDASE"/>
</dbReference>
<evidence type="ECO:0000256" key="4">
    <source>
        <dbReference type="SAM" id="SignalP"/>
    </source>
</evidence>
<protein>
    <submittedName>
        <fullName evidence="5">Peroxidase</fullName>
    </submittedName>
</protein>
<dbReference type="InterPro" id="IPR037120">
    <property type="entry name" value="Haem_peroxidase_sf_animal"/>
</dbReference>
<dbReference type="GO" id="GO:0004601">
    <property type="term" value="F:peroxidase activity"/>
    <property type="evidence" value="ECO:0007669"/>
    <property type="project" value="UniProtKB-KW"/>
</dbReference>
<keyword evidence="3" id="KW-0325">Glycoprotein</keyword>
<keyword evidence="2" id="KW-0964">Secreted</keyword>
<dbReference type="Proteomes" id="UP000317421">
    <property type="component" value="Unassembled WGS sequence"/>
</dbReference>
<dbReference type="InterPro" id="IPR018247">
    <property type="entry name" value="EF_Hand_1_Ca_BS"/>
</dbReference>
<reference evidence="5 6" key="1">
    <citation type="submission" date="2019-02" db="EMBL/GenBank/DDBJ databases">
        <title>Deep-cultivation of Planctomycetes and their phenomic and genomic characterization uncovers novel biology.</title>
        <authorList>
            <person name="Wiegand S."/>
            <person name="Jogler M."/>
            <person name="Boedeker C."/>
            <person name="Pinto D."/>
            <person name="Vollmers J."/>
            <person name="Rivas-Marin E."/>
            <person name="Kohn T."/>
            <person name="Peeters S.H."/>
            <person name="Heuer A."/>
            <person name="Rast P."/>
            <person name="Oberbeckmann S."/>
            <person name="Bunk B."/>
            <person name="Jeske O."/>
            <person name="Meyerdierks A."/>
            <person name="Storesund J.E."/>
            <person name="Kallscheuer N."/>
            <person name="Luecker S."/>
            <person name="Lage O.M."/>
            <person name="Pohl T."/>
            <person name="Merkel B.J."/>
            <person name="Hornburger P."/>
            <person name="Mueller R.-W."/>
            <person name="Bruemmer F."/>
            <person name="Labrenz M."/>
            <person name="Spormann A.M."/>
            <person name="Op Den Camp H."/>
            <person name="Overmann J."/>
            <person name="Amann R."/>
            <person name="Jetten M.S.M."/>
            <person name="Mascher T."/>
            <person name="Medema M.H."/>
            <person name="Devos D.P."/>
            <person name="Kaster A.-K."/>
            <person name="Ovreas L."/>
            <person name="Rohde M."/>
            <person name="Galperin M.Y."/>
            <person name="Jogler C."/>
        </authorList>
    </citation>
    <scope>NUCLEOTIDE SEQUENCE [LARGE SCALE GENOMIC DNA]</scope>
    <source>
        <strain evidence="5 6">Pla108</strain>
    </source>
</reference>
<comment type="subcellular location">
    <subcellularLocation>
        <location evidence="1">Secreted</location>
    </subcellularLocation>
</comment>
<dbReference type="EMBL" id="SJPR01000001">
    <property type="protein sequence ID" value="TWT99538.1"/>
    <property type="molecule type" value="Genomic_DNA"/>
</dbReference>
<keyword evidence="5" id="KW-0560">Oxidoreductase</keyword>
<proteinExistence type="predicted"/>